<accession>A0A433MWU8</accession>
<dbReference type="GO" id="GO:0004175">
    <property type="term" value="F:endopeptidase activity"/>
    <property type="evidence" value="ECO:0007669"/>
    <property type="project" value="UniProtKB-ARBA"/>
</dbReference>
<feature type="transmembrane region" description="Helical" evidence="1">
    <location>
        <begin position="645"/>
        <end position="665"/>
    </location>
</feature>
<dbReference type="Proteomes" id="UP000268857">
    <property type="component" value="Unassembled WGS sequence"/>
</dbReference>
<name>A0A433MWU8_CHLFR</name>
<keyword evidence="1" id="KW-1133">Transmembrane helix</keyword>
<dbReference type="GO" id="GO:0080120">
    <property type="term" value="P:CAAX-box protein maturation"/>
    <property type="evidence" value="ECO:0007669"/>
    <property type="project" value="UniProtKB-ARBA"/>
</dbReference>
<keyword evidence="1" id="KW-0472">Membrane</keyword>
<keyword evidence="4" id="KW-1185">Reference proteome</keyword>
<proteinExistence type="predicted"/>
<protein>
    <recommendedName>
        <fullName evidence="2">CAAX prenyl protease 2/Lysostaphin resistance protein A-like domain-containing protein</fullName>
    </recommendedName>
</protein>
<sequence>MVVSAIAIFLLHSQKQQAIYTKESNYAIHARQSFNQPQYYPIEQTLPSHYQPIANWVGRLILPNVQQIRSGADWVWLEVQHAPPAAKNLIGKVVRLEWKHTQQIQPYVRRVTRDVNFTPATKDSERAGNIHPSRLDGRLKVGALQSLAGFRPNDDVIVTLDHVEIIEQGDSQILLQIEQEPVLATGRFYGLVKILKAEAPRSSEFFRVRHYNPASGNFDSAEEIIRIPQQAIDTRNIPPSTPQQIEASTAGKTGWYIYGAKDAKDVFVVQALAPRSLFQLQPDDIIWGTEAGINYIKYENWQNTEANKGKIRKALVVPQTTQPLSEWHEGDKAIVLHIFGGIGGKKGEVLSIPSTVTGHFAFGVVEIVRDRFTNELQFAIQYHQIYAHNPDGIISGTHSWANYMGNLQWGWLATRPVTDILIKFDPVTQDYNFDGIKLSPLQEFIRQLQIMMARYRVGDGTGSAMVTPAISCVQDSNQALYAAIKAIKQQVSSTPAIQKWLKTHPEDSQTLRFQQLVSLGSSLEKELLPLGIVRADWESNATAVAGIDDGKQPFRDPSIWAGLTSWRSTTPRQAHDELAALFLKHGAKLWFLQSNQVGGWNPDIIPVAPTPFFGQIKIPFTQVSPMPIILNRVLASLAIPEVRDWLVVGVTLLMYGAIALPLGFSSGFLQLNFWSESWIKLFSVTLGGLIFPALSEELVFRVLLLPHPTEVVNWGNWALWAALSLLLFILYHPLNGKIFSRFGLPTASNHPIFLTLTGLLGLGCTVAYALTGSLWAIATIHWIVVVVWLIFLGGMHRLHLK</sequence>
<feature type="transmembrane region" description="Helical" evidence="1">
    <location>
        <begin position="714"/>
        <end position="731"/>
    </location>
</feature>
<dbReference type="InterPro" id="IPR003675">
    <property type="entry name" value="Rce1/LyrA-like_dom"/>
</dbReference>
<comment type="caution">
    <text evidence="3">The sequence shown here is derived from an EMBL/GenBank/DDBJ whole genome shotgun (WGS) entry which is preliminary data.</text>
</comment>
<reference evidence="3 4" key="1">
    <citation type="journal article" date="2019" name="Genome Biol. Evol.">
        <title>Day and night: Metabolic profiles and evolutionary relationships of six axenic non-marine cyanobacteria.</title>
        <authorList>
            <person name="Will S.E."/>
            <person name="Henke P."/>
            <person name="Boedeker C."/>
            <person name="Huang S."/>
            <person name="Brinkmann H."/>
            <person name="Rohde M."/>
            <person name="Jarek M."/>
            <person name="Friedl T."/>
            <person name="Seufert S."/>
            <person name="Schumacher M."/>
            <person name="Overmann J."/>
            <person name="Neumann-Schaal M."/>
            <person name="Petersen J."/>
        </authorList>
    </citation>
    <scope>NUCLEOTIDE SEQUENCE [LARGE SCALE GENOMIC DNA]</scope>
    <source>
        <strain evidence="3 4">PCC 6912</strain>
    </source>
</reference>
<dbReference type="Pfam" id="PF02517">
    <property type="entry name" value="Rce1-like"/>
    <property type="match status" value="1"/>
</dbReference>
<feature type="transmembrane region" description="Helical" evidence="1">
    <location>
        <begin position="677"/>
        <end position="694"/>
    </location>
</feature>
<gene>
    <name evidence="3" type="ORF">PCC6912_62500</name>
</gene>
<organism evidence="3 4">
    <name type="scientific">Chlorogloeopsis fritschii PCC 6912</name>
    <dbReference type="NCBI Taxonomy" id="211165"/>
    <lineage>
        <taxon>Bacteria</taxon>
        <taxon>Bacillati</taxon>
        <taxon>Cyanobacteriota</taxon>
        <taxon>Cyanophyceae</taxon>
        <taxon>Nostocales</taxon>
        <taxon>Chlorogloeopsidaceae</taxon>
        <taxon>Chlorogloeopsis</taxon>
    </lineage>
</organism>
<evidence type="ECO:0000256" key="1">
    <source>
        <dbReference type="SAM" id="Phobius"/>
    </source>
</evidence>
<feature type="domain" description="CAAX prenyl protease 2/Lysostaphin resistance protein A-like" evidence="2">
    <location>
        <begin position="681"/>
        <end position="784"/>
    </location>
</feature>
<evidence type="ECO:0000259" key="2">
    <source>
        <dbReference type="Pfam" id="PF02517"/>
    </source>
</evidence>
<evidence type="ECO:0000313" key="3">
    <source>
        <dbReference type="EMBL" id="RUR72512.1"/>
    </source>
</evidence>
<dbReference type="STRING" id="211165.GCA_000317285_01657"/>
<dbReference type="EMBL" id="RSCJ01000047">
    <property type="protein sequence ID" value="RUR72512.1"/>
    <property type="molecule type" value="Genomic_DNA"/>
</dbReference>
<feature type="transmembrane region" description="Helical" evidence="1">
    <location>
        <begin position="776"/>
        <end position="795"/>
    </location>
</feature>
<dbReference type="AlphaFoldDB" id="A0A433MWU8"/>
<keyword evidence="1" id="KW-0812">Transmembrane</keyword>
<evidence type="ECO:0000313" key="4">
    <source>
        <dbReference type="Proteomes" id="UP000268857"/>
    </source>
</evidence>
<feature type="transmembrane region" description="Helical" evidence="1">
    <location>
        <begin position="752"/>
        <end position="770"/>
    </location>
</feature>